<sequence>MRYFLGNKKQRRNVGSQDYREVSNKNRPQMHFFYVQINN</sequence>
<organism evidence="2 3">
    <name type="scientific">Providencia alcalifaciens DSM 30120</name>
    <dbReference type="NCBI Taxonomy" id="520999"/>
    <lineage>
        <taxon>Bacteria</taxon>
        <taxon>Pseudomonadati</taxon>
        <taxon>Pseudomonadota</taxon>
        <taxon>Gammaproteobacteria</taxon>
        <taxon>Enterobacterales</taxon>
        <taxon>Morganellaceae</taxon>
        <taxon>Providencia</taxon>
    </lineage>
</organism>
<evidence type="ECO:0000313" key="3">
    <source>
        <dbReference type="Proteomes" id="UP000003729"/>
    </source>
</evidence>
<evidence type="ECO:0000313" key="2">
    <source>
        <dbReference type="EMBL" id="EEB45794.1"/>
    </source>
</evidence>
<name>B6XFN5_9GAMM</name>
<comment type="caution">
    <text evidence="2">The sequence shown here is derived from an EMBL/GenBank/DDBJ whole genome shotgun (WGS) entry which is preliminary data.</text>
</comment>
<dbReference type="EMBL" id="ABXW01000047">
    <property type="protein sequence ID" value="EEB45794.1"/>
    <property type="molecule type" value="Genomic_DNA"/>
</dbReference>
<reference evidence="2 3" key="2">
    <citation type="submission" date="2008-10" db="EMBL/GenBank/DDBJ databases">
        <authorList>
            <person name="Fulton L."/>
            <person name="Clifton S."/>
            <person name="Fulton B."/>
            <person name="Xu J."/>
            <person name="Minx P."/>
            <person name="Pepin K.H."/>
            <person name="Johnson M."/>
            <person name="Bhonagiri V."/>
            <person name="Nash W.E."/>
            <person name="Mardis E.R."/>
            <person name="Wilson R.K."/>
        </authorList>
    </citation>
    <scope>NUCLEOTIDE SEQUENCE [LARGE SCALE GENOMIC DNA]</scope>
    <source>
        <strain evidence="2 3">DSM 30120</strain>
    </source>
</reference>
<gene>
    <name evidence="2" type="ORF">PROVALCAL_02167</name>
</gene>
<protein>
    <submittedName>
        <fullName evidence="2">Uncharacterized protein</fullName>
    </submittedName>
</protein>
<reference evidence="2 3" key="1">
    <citation type="submission" date="2008-10" db="EMBL/GenBank/DDBJ databases">
        <title>Draft genome sequence of Providencia alcalifaciens (DSM 30120).</title>
        <authorList>
            <person name="Sudarsanam P."/>
            <person name="Ley R."/>
            <person name="Guruge J."/>
            <person name="Turnbaugh P.J."/>
            <person name="Mahowald M."/>
            <person name="Liep D."/>
            <person name="Gordon J."/>
        </authorList>
    </citation>
    <scope>NUCLEOTIDE SEQUENCE [LARGE SCALE GENOMIC DNA]</scope>
    <source>
        <strain evidence="2 3">DSM 30120</strain>
    </source>
</reference>
<proteinExistence type="predicted"/>
<accession>B6XFN5</accession>
<evidence type="ECO:0000256" key="1">
    <source>
        <dbReference type="SAM" id="MobiDB-lite"/>
    </source>
</evidence>
<feature type="region of interest" description="Disordered" evidence="1">
    <location>
        <begin position="1"/>
        <end position="21"/>
    </location>
</feature>
<dbReference type="AlphaFoldDB" id="B6XFN5"/>
<dbReference type="Proteomes" id="UP000003729">
    <property type="component" value="Unassembled WGS sequence"/>
</dbReference>